<comment type="caution">
    <text evidence="1">The sequence shown here is derived from an EMBL/GenBank/DDBJ whole genome shotgun (WGS) entry which is preliminary data.</text>
</comment>
<name>A0A161SJ72_9BACL</name>
<evidence type="ECO:0008006" key="3">
    <source>
        <dbReference type="Google" id="ProtNLM"/>
    </source>
</evidence>
<dbReference type="RefSeq" id="WP_063182363.1">
    <property type="nucleotide sequence ID" value="NZ_LQNT01000011.1"/>
</dbReference>
<sequence>MQLDSVHDIQKVYRELLQCMARPGKIADIRESAAKADFVRECHPATFLVIQTLLDAEVTFHVLGDRTDAVRRKIADYTFAVHTSAEEADYIIAPKDTSETDLLEAMSGCKTGTLENPHQSATWIIETGAIDGTSEWKLSGPGIRDEEEAPITLSEALVSTRNAKTQEFPTGIDLIFTDSDGCISCIPRTTAITAKEESAWVM</sequence>
<gene>
    <name evidence="1" type="ORF">AV656_11940</name>
</gene>
<protein>
    <recommendedName>
        <fullName evidence="3">Phosphonate C-P lyase system protein PhnH</fullName>
    </recommendedName>
</protein>
<dbReference type="Proteomes" id="UP000076490">
    <property type="component" value="Unassembled WGS sequence"/>
</dbReference>
<dbReference type="InterPro" id="IPR008772">
    <property type="entry name" value="Phosphonate_metab_PhnH"/>
</dbReference>
<dbReference type="InterPro" id="IPR038058">
    <property type="entry name" value="PhnH-like_sp"/>
</dbReference>
<dbReference type="Pfam" id="PF05845">
    <property type="entry name" value="PhnH"/>
    <property type="match status" value="1"/>
</dbReference>
<dbReference type="NCBIfam" id="TIGR03292">
    <property type="entry name" value="PhnH_redo"/>
    <property type="match status" value="1"/>
</dbReference>
<dbReference type="PIRSF" id="PIRSF020680">
    <property type="entry name" value="PhnH"/>
    <property type="match status" value="1"/>
</dbReference>
<dbReference type="AlphaFoldDB" id="A0A161SJ72"/>
<dbReference type="EMBL" id="LQNT01000011">
    <property type="protein sequence ID" value="KZE37273.1"/>
    <property type="molecule type" value="Genomic_DNA"/>
</dbReference>
<dbReference type="OrthoDB" id="154477at2"/>
<evidence type="ECO:0000313" key="1">
    <source>
        <dbReference type="EMBL" id="KZE37273.1"/>
    </source>
</evidence>
<organism evidence="1 2">
    <name type="scientific">Bhargavaea cecembensis</name>
    <dbReference type="NCBI Taxonomy" id="394098"/>
    <lineage>
        <taxon>Bacteria</taxon>
        <taxon>Bacillati</taxon>
        <taxon>Bacillota</taxon>
        <taxon>Bacilli</taxon>
        <taxon>Bacillales</taxon>
        <taxon>Caryophanaceae</taxon>
        <taxon>Bhargavaea</taxon>
    </lineage>
</organism>
<dbReference type="GO" id="GO:0019634">
    <property type="term" value="P:organic phosphonate metabolic process"/>
    <property type="evidence" value="ECO:0007669"/>
    <property type="project" value="InterPro"/>
</dbReference>
<reference evidence="1 2" key="1">
    <citation type="submission" date="2016-01" db="EMBL/GenBank/DDBJ databases">
        <title>Whole genome sequencing of Bhargavaea cecembensis T14.</title>
        <authorList>
            <person name="Hong K.W."/>
        </authorList>
    </citation>
    <scope>NUCLEOTIDE SEQUENCE [LARGE SCALE GENOMIC DNA]</scope>
    <source>
        <strain evidence="1 2">T14</strain>
    </source>
</reference>
<proteinExistence type="predicted"/>
<dbReference type="SUPFAM" id="SSF159709">
    <property type="entry name" value="PhnH-like"/>
    <property type="match status" value="1"/>
</dbReference>
<accession>A0A161SJ72</accession>
<evidence type="ECO:0000313" key="2">
    <source>
        <dbReference type="Proteomes" id="UP000076490"/>
    </source>
</evidence>
<dbReference type="Gene3D" id="3.40.50.11310">
    <property type="entry name" value="Bacterial phosphonate metabolism protein PhnH"/>
    <property type="match status" value="1"/>
</dbReference>